<gene>
    <name evidence="4" type="ORF">KQI86_09490</name>
</gene>
<protein>
    <submittedName>
        <fullName evidence="4">M28 family peptidase</fullName>
    </submittedName>
</protein>
<proteinExistence type="predicted"/>
<dbReference type="PANTHER" id="PTHR12147:SF26">
    <property type="entry name" value="PEPTIDASE M28 DOMAIN-CONTAINING PROTEIN"/>
    <property type="match status" value="1"/>
</dbReference>
<comment type="caution">
    <text evidence="4">The sequence shown here is derived from an EMBL/GenBank/DDBJ whole genome shotgun (WGS) entry which is preliminary data.</text>
</comment>
<keyword evidence="1" id="KW-0732">Signal</keyword>
<dbReference type="InterPro" id="IPR003137">
    <property type="entry name" value="PA_domain"/>
</dbReference>
<dbReference type="InterPro" id="IPR045175">
    <property type="entry name" value="M28_fam"/>
</dbReference>
<evidence type="ECO:0000259" key="3">
    <source>
        <dbReference type="Pfam" id="PF04389"/>
    </source>
</evidence>
<dbReference type="EMBL" id="JAHLQF010000002">
    <property type="protein sequence ID" value="MBU5484563.1"/>
    <property type="molecule type" value="Genomic_DNA"/>
</dbReference>
<feature type="chain" id="PRO_5047330516" evidence="1">
    <location>
        <begin position="30"/>
        <end position="467"/>
    </location>
</feature>
<feature type="domain" description="PA" evidence="2">
    <location>
        <begin position="134"/>
        <end position="214"/>
    </location>
</feature>
<dbReference type="RefSeq" id="WP_216439033.1">
    <property type="nucleotide sequence ID" value="NZ_JAHLQF010000002.1"/>
</dbReference>
<feature type="domain" description="Peptidase M28" evidence="3">
    <location>
        <begin position="237"/>
        <end position="434"/>
    </location>
</feature>
<evidence type="ECO:0000313" key="4">
    <source>
        <dbReference type="EMBL" id="MBU5484563.1"/>
    </source>
</evidence>
<evidence type="ECO:0000256" key="1">
    <source>
        <dbReference type="SAM" id="SignalP"/>
    </source>
</evidence>
<evidence type="ECO:0000259" key="2">
    <source>
        <dbReference type="Pfam" id="PF02225"/>
    </source>
</evidence>
<keyword evidence="5" id="KW-1185">Reference proteome</keyword>
<dbReference type="Proteomes" id="UP000726170">
    <property type="component" value="Unassembled WGS sequence"/>
</dbReference>
<feature type="signal peptide" evidence="1">
    <location>
        <begin position="1"/>
        <end position="29"/>
    </location>
</feature>
<dbReference type="InterPro" id="IPR007484">
    <property type="entry name" value="Peptidase_M28"/>
</dbReference>
<name>A0ABS6EH66_9CLOT</name>
<dbReference type="Pfam" id="PF02225">
    <property type="entry name" value="PA"/>
    <property type="match status" value="1"/>
</dbReference>
<accession>A0ABS6EH66</accession>
<dbReference type="Pfam" id="PF04389">
    <property type="entry name" value="Peptidase_M28"/>
    <property type="match status" value="1"/>
</dbReference>
<organism evidence="4 5">
    <name type="scientific">Clostridium mobile</name>
    <dbReference type="NCBI Taxonomy" id="2841512"/>
    <lineage>
        <taxon>Bacteria</taxon>
        <taxon>Bacillati</taxon>
        <taxon>Bacillota</taxon>
        <taxon>Clostridia</taxon>
        <taxon>Eubacteriales</taxon>
        <taxon>Clostridiaceae</taxon>
        <taxon>Clostridium</taxon>
    </lineage>
</organism>
<sequence length="467" mass="50378">MNKTKKFKGLRMFATTLAVVFMSSSYAFAAPNENSAKAFDQKVISTISADRALEHIRYLSEEIGPRVAGTDEEIMAREYIKNEFTKYGYQPEIQEFDISNVVTKLAIDSLGNKEMKANAATGSGHTTENGLTTTVVDCALGATSSDFPESVMGNIALIQRGGASFSEKAMNAAAAGAAGVIIYNNVDEALNATLGDYVSPIPVLTISKADGELLLNEMKDKEVIATINARVTTKSWNVTAKIEPKNKNKATDGIVYVTSHLDSVPYAPGANDNASGTGMLLEFARVLKSFPIDKEVRFVVCGAEEIGLIGSKYYVSTLSQDEIARSVANFNMDMIATSYEPCTTLYASTVDGKSNLVTDYAIEAAARLNNNVVRVNYSKSSDHAPFGDAGIPAAGFIWGDDQAKLEPWYHTPQDTIAQNISVERLQQAGEIVGAALYSAIRVQTPNLVNKPTNFNVMNQVYDLGIAQ</sequence>
<evidence type="ECO:0000313" key="5">
    <source>
        <dbReference type="Proteomes" id="UP000726170"/>
    </source>
</evidence>
<dbReference type="PANTHER" id="PTHR12147">
    <property type="entry name" value="METALLOPEPTIDASE M28 FAMILY MEMBER"/>
    <property type="match status" value="1"/>
</dbReference>
<reference evidence="4 5" key="1">
    <citation type="submission" date="2021-06" db="EMBL/GenBank/DDBJ databases">
        <authorList>
            <person name="Sun Q."/>
            <person name="Li D."/>
        </authorList>
    </citation>
    <scope>NUCLEOTIDE SEQUENCE [LARGE SCALE GENOMIC DNA]</scope>
    <source>
        <strain evidence="4 5">MSJ-11</strain>
    </source>
</reference>